<sequence length="128" mass="14442">MPWCLGDPLAGVVRVYPRRSCEGSDTRCTKEGARLSSPLVKKGSWELAEPECRYIRWREWDKLWGLGSANLLLLKHMLTVYEDGAWIAVMPMSHGRKEGGSKGYNAERLMETSRCTVECEMILNSCGS</sequence>
<dbReference type="EMBL" id="AM920431">
    <property type="protein sequence ID" value="CAP93063.1"/>
    <property type="molecule type" value="Genomic_DNA"/>
</dbReference>
<name>B6H802_PENRW</name>
<dbReference type="HOGENOM" id="CLU_1960303_0_0_1"/>
<organism evidence="1 2">
    <name type="scientific">Penicillium rubens (strain ATCC 28089 / DSM 1075 / NRRL 1951 / Wisconsin 54-1255)</name>
    <name type="common">Penicillium chrysogenum</name>
    <dbReference type="NCBI Taxonomy" id="500485"/>
    <lineage>
        <taxon>Eukaryota</taxon>
        <taxon>Fungi</taxon>
        <taxon>Dikarya</taxon>
        <taxon>Ascomycota</taxon>
        <taxon>Pezizomycotina</taxon>
        <taxon>Eurotiomycetes</taxon>
        <taxon>Eurotiomycetidae</taxon>
        <taxon>Eurotiales</taxon>
        <taxon>Aspergillaceae</taxon>
        <taxon>Penicillium</taxon>
        <taxon>Penicillium chrysogenum species complex</taxon>
    </lineage>
</organism>
<dbReference type="AlphaFoldDB" id="B6H802"/>
<keyword evidence="2" id="KW-1185">Reference proteome</keyword>
<accession>B6H802</accession>
<dbReference type="Proteomes" id="UP000000724">
    <property type="component" value="Contig Pc00c16"/>
</dbReference>
<protein>
    <submittedName>
        <fullName evidence="1">Uncharacterized protein</fullName>
    </submittedName>
</protein>
<evidence type="ECO:0000313" key="2">
    <source>
        <dbReference type="Proteomes" id="UP000000724"/>
    </source>
</evidence>
<reference evidence="1 2" key="1">
    <citation type="journal article" date="2008" name="Nat. Biotechnol.">
        <title>Genome sequencing and analysis of the filamentous fungus Penicillium chrysogenum.</title>
        <authorList>
            <person name="van den Berg M.A."/>
            <person name="Albang R."/>
            <person name="Albermann K."/>
            <person name="Badger J.H."/>
            <person name="Daran J.-M."/>
            <person name="Driessen A.J.M."/>
            <person name="Garcia-Estrada C."/>
            <person name="Fedorova N.D."/>
            <person name="Harris D.M."/>
            <person name="Heijne W.H.M."/>
            <person name="Joardar V.S."/>
            <person name="Kiel J.A.K.W."/>
            <person name="Kovalchuk A."/>
            <person name="Martin J.F."/>
            <person name="Nierman W.C."/>
            <person name="Nijland J.G."/>
            <person name="Pronk J.T."/>
            <person name="Roubos J.A."/>
            <person name="van der Klei I.J."/>
            <person name="van Peij N.N.M.E."/>
            <person name="Veenhuis M."/>
            <person name="von Doehren H."/>
            <person name="Wagner C."/>
            <person name="Wortman J.R."/>
            <person name="Bovenberg R.A.L."/>
        </authorList>
    </citation>
    <scope>NUCLEOTIDE SEQUENCE [LARGE SCALE GENOMIC DNA]</scope>
    <source>
        <strain evidence="2">ATCC 28089 / DSM 1075 / NRRL 1951 / Wisconsin 54-1255</strain>
    </source>
</reference>
<proteinExistence type="predicted"/>
<dbReference type="VEuPathDB" id="FungiDB:PCH_Pc16g03930"/>
<evidence type="ECO:0000313" key="1">
    <source>
        <dbReference type="EMBL" id="CAP93063.1"/>
    </source>
</evidence>
<gene>
    <name evidence="1" type="ORF">Pc16g03930</name>
    <name evidence="1" type="ORF">PCH_Pc16g03930</name>
</gene>